<dbReference type="RefSeq" id="XP_011387368.1">
    <property type="nucleotide sequence ID" value="XM_011389066.1"/>
</dbReference>
<proteinExistence type="predicted"/>
<evidence type="ECO:0000256" key="1">
    <source>
        <dbReference type="SAM" id="MobiDB-lite"/>
    </source>
</evidence>
<feature type="region of interest" description="Disordered" evidence="1">
    <location>
        <begin position="32"/>
        <end position="52"/>
    </location>
</feature>
<organism evidence="2 3">
    <name type="scientific">Mycosarcoma maydis</name>
    <name type="common">Corn smut fungus</name>
    <name type="synonym">Ustilago maydis</name>
    <dbReference type="NCBI Taxonomy" id="5270"/>
    <lineage>
        <taxon>Eukaryota</taxon>
        <taxon>Fungi</taxon>
        <taxon>Dikarya</taxon>
        <taxon>Basidiomycota</taxon>
        <taxon>Ustilaginomycotina</taxon>
        <taxon>Ustilaginomycetes</taxon>
        <taxon>Ustilaginales</taxon>
        <taxon>Ustilaginaceae</taxon>
        <taxon>Mycosarcoma</taxon>
    </lineage>
</organism>
<gene>
    <name evidence="2" type="ORF">UMAG_11242</name>
</gene>
<evidence type="ECO:0000313" key="3">
    <source>
        <dbReference type="Proteomes" id="UP000000561"/>
    </source>
</evidence>
<evidence type="ECO:0000313" key="2">
    <source>
        <dbReference type="EMBL" id="KIS70902.1"/>
    </source>
</evidence>
<dbReference type="EMBL" id="CM003141">
    <property type="protein sequence ID" value="KIS70902.1"/>
    <property type="molecule type" value="Genomic_DNA"/>
</dbReference>
<reference evidence="2 3" key="1">
    <citation type="journal article" date="2006" name="Nature">
        <title>Insights from the genome of the biotrophic fungal plant pathogen Ustilago maydis.</title>
        <authorList>
            <person name="Kamper J."/>
            <person name="Kahmann R."/>
            <person name="Bolker M."/>
            <person name="Ma L.J."/>
            <person name="Brefort T."/>
            <person name="Saville B.J."/>
            <person name="Banuett F."/>
            <person name="Kronstad J.W."/>
            <person name="Gold S.E."/>
            <person name="Muller O."/>
            <person name="Perlin M.H."/>
            <person name="Wosten H.A."/>
            <person name="de Vries R."/>
            <person name="Ruiz-Herrera J."/>
            <person name="Reynaga-Pena C.G."/>
            <person name="Snetselaar K."/>
            <person name="McCann M."/>
            <person name="Perez-Martin J."/>
            <person name="Feldbrugge M."/>
            <person name="Basse C.W."/>
            <person name="Steinberg G."/>
            <person name="Ibeas J.I."/>
            <person name="Holloman W."/>
            <person name="Guzman P."/>
            <person name="Farman M."/>
            <person name="Stajich J.E."/>
            <person name="Sentandreu R."/>
            <person name="Gonzalez-Prieto J.M."/>
            <person name="Kennell J.C."/>
            <person name="Molina L."/>
            <person name="Schirawski J."/>
            <person name="Mendoza-Mendoza A."/>
            <person name="Greilinger D."/>
            <person name="Munch K."/>
            <person name="Rossel N."/>
            <person name="Scherer M."/>
            <person name="Vranes M."/>
            <person name="Ladendorf O."/>
            <person name="Vincon V."/>
            <person name="Fuchs U."/>
            <person name="Sandrock B."/>
            <person name="Meng S."/>
            <person name="Ho E.C."/>
            <person name="Cahill M.J."/>
            <person name="Boyce K.J."/>
            <person name="Klose J."/>
            <person name="Klosterman S.J."/>
            <person name="Deelstra H.J."/>
            <person name="Ortiz-Castellanos L."/>
            <person name="Li W."/>
            <person name="Sanchez-Alonso P."/>
            <person name="Schreier P.H."/>
            <person name="Hauser-Hahn I."/>
            <person name="Vaupel M."/>
            <person name="Koopmann E."/>
            <person name="Friedrich G."/>
            <person name="Voss H."/>
            <person name="Schluter T."/>
            <person name="Margolis J."/>
            <person name="Platt D."/>
            <person name="Swimmer C."/>
            <person name="Gnirke A."/>
            <person name="Chen F."/>
            <person name="Vysotskaia V."/>
            <person name="Mannhaupt G."/>
            <person name="Guldener U."/>
            <person name="Munsterkotter M."/>
            <person name="Haase D."/>
            <person name="Oesterheld M."/>
            <person name="Mewes H.W."/>
            <person name="Mauceli E.W."/>
            <person name="DeCaprio D."/>
            <person name="Wade C.M."/>
            <person name="Butler J."/>
            <person name="Young S."/>
            <person name="Jaffe D.B."/>
            <person name="Calvo S."/>
            <person name="Nusbaum C."/>
            <person name="Galagan J."/>
            <person name="Birren B.W."/>
        </authorList>
    </citation>
    <scope>NUCLEOTIDE SEQUENCE [LARGE SCALE GENOMIC DNA]</scope>
    <source>
        <strain evidence="3">DSM 14603 / FGSC 9021 / UM521</strain>
    </source>
</reference>
<dbReference type="GeneID" id="23567149"/>
<dbReference type="KEGG" id="uma:UMAG_11242"/>
<dbReference type="AlphaFoldDB" id="A0A0D1CCN4"/>
<keyword evidence="3" id="KW-1185">Reference proteome</keyword>
<name>A0A0D1CCN4_MYCMD</name>
<dbReference type="VEuPathDB" id="FungiDB:UMAG_11242"/>
<dbReference type="InParanoid" id="A0A0D1CCN4"/>
<dbReference type="Proteomes" id="UP000000561">
    <property type="component" value="Chromosome 2"/>
</dbReference>
<protein>
    <submittedName>
        <fullName evidence="2">Uncharacterized protein</fullName>
    </submittedName>
</protein>
<sequence>MHTNTDTSKEVSERPQLDGELILASRCKRCGTDGGVDATSGRAEASGGSELSLPEQDAAIADLTLNTSIGKTNHGHGHPSLQLAFAFV</sequence>
<accession>A0A0D1CCN4</accession>